<accession>A0ABQ2H4H3</accession>
<evidence type="ECO:0008006" key="3">
    <source>
        <dbReference type="Google" id="ProtNLM"/>
    </source>
</evidence>
<keyword evidence="2" id="KW-1185">Reference proteome</keyword>
<protein>
    <recommendedName>
        <fullName evidence="3">LysB family phage lysis regulatory protein</fullName>
    </recommendedName>
</protein>
<gene>
    <name evidence="1" type="ORF">GCM10009425_46160</name>
</gene>
<dbReference type="Proteomes" id="UP000616499">
    <property type="component" value="Unassembled WGS sequence"/>
</dbReference>
<name>A0ABQ2H4H3_9PSED</name>
<dbReference type="NCBIfam" id="TIGR03495">
    <property type="entry name" value="phage_LysB"/>
    <property type="match status" value="1"/>
</dbReference>
<comment type="caution">
    <text evidence="1">The sequence shown here is derived from an EMBL/GenBank/DDBJ whole genome shotgun (WGS) entry which is preliminary data.</text>
</comment>
<reference evidence="2" key="1">
    <citation type="journal article" date="2019" name="Int. J. Syst. Evol. Microbiol.">
        <title>The Global Catalogue of Microorganisms (GCM) 10K type strain sequencing project: providing services to taxonomists for standard genome sequencing and annotation.</title>
        <authorList>
            <consortium name="The Broad Institute Genomics Platform"/>
            <consortium name="The Broad Institute Genome Sequencing Center for Infectious Disease"/>
            <person name="Wu L."/>
            <person name="Ma J."/>
        </authorList>
    </citation>
    <scope>NUCLEOTIDE SEQUENCE [LARGE SCALE GENOMIC DNA]</scope>
    <source>
        <strain evidence="2">JCM 13501</strain>
    </source>
</reference>
<dbReference type="InterPro" id="IPR020000">
    <property type="entry name" value="Phage_P2_LysB"/>
</dbReference>
<dbReference type="EMBL" id="BMNW01000018">
    <property type="protein sequence ID" value="GGM30328.1"/>
    <property type="molecule type" value="Genomic_DNA"/>
</dbReference>
<proteinExistence type="predicted"/>
<sequence>MSMLKQLGYGLALLVALAGFLWIQHLRLEMAEAAQASAESRATQAEQANLDRQHIIDTLTHTLQGERDAQRQLQTVQADLRREIDVRKARLKELEDENQTFKDWAAGQLPSAARQLRQRPTLTGVSAYRQWLSGSDSLHPVPDQPHP</sequence>
<evidence type="ECO:0000313" key="2">
    <source>
        <dbReference type="Proteomes" id="UP000616499"/>
    </source>
</evidence>
<evidence type="ECO:0000313" key="1">
    <source>
        <dbReference type="EMBL" id="GGM30328.1"/>
    </source>
</evidence>
<organism evidence="1 2">
    <name type="scientific">Pseudomonas asuensis</name>
    <dbReference type="NCBI Taxonomy" id="1825787"/>
    <lineage>
        <taxon>Bacteria</taxon>
        <taxon>Pseudomonadati</taxon>
        <taxon>Pseudomonadota</taxon>
        <taxon>Gammaproteobacteria</taxon>
        <taxon>Pseudomonadales</taxon>
        <taxon>Pseudomonadaceae</taxon>
        <taxon>Pseudomonas</taxon>
    </lineage>
</organism>